<dbReference type="SUPFAM" id="SSF81321">
    <property type="entry name" value="Family A G protein-coupled receptor-like"/>
    <property type="match status" value="1"/>
</dbReference>
<feature type="transmembrane region" description="Helical" evidence="11">
    <location>
        <begin position="182"/>
        <end position="206"/>
    </location>
</feature>
<evidence type="ECO:0000313" key="14">
    <source>
        <dbReference type="Proteomes" id="UP001066276"/>
    </source>
</evidence>
<dbReference type="PRINTS" id="PR00237">
    <property type="entry name" value="GPCRRHODOPSN"/>
</dbReference>
<accession>A0AAV7QD92</accession>
<dbReference type="Gene3D" id="1.20.1070.10">
    <property type="entry name" value="Rhodopsin 7-helix transmembrane proteins"/>
    <property type="match status" value="1"/>
</dbReference>
<gene>
    <name evidence="13" type="ORF">NDU88_004687</name>
</gene>
<evidence type="ECO:0000256" key="3">
    <source>
        <dbReference type="ARBA" id="ARBA00022475"/>
    </source>
</evidence>
<dbReference type="Proteomes" id="UP001066276">
    <property type="component" value="Chromosome 6"/>
</dbReference>
<keyword evidence="8 11" id="KW-0472">Membrane</keyword>
<feature type="transmembrane region" description="Helical" evidence="11">
    <location>
        <begin position="269"/>
        <end position="288"/>
    </location>
</feature>
<feature type="transmembrane region" description="Helical" evidence="11">
    <location>
        <begin position="126"/>
        <end position="148"/>
    </location>
</feature>
<sequence length="318" mass="36075">MESYNIIKGTIYLFMTTIGVVGNTLILLSFALIIQQEHQLAKSEIVLLHLAAANLIVYLTRTLPSVFYEYGWKNLFGDASCKVVSYVFRIFRGMAIGLTCLLSCFQCGIISRTSVSMAEKLIIQSYVNPVIVVLYLANMAVNADVVILTTKPYNATNFKYGYNPGFCLVMFPGRISFEAKGYVSFAFDLLFVILMAMASFYILLILQRHRKKMKAVRSEDQKEEHSPETQAAKTVVFLVSSYVSFYSIDNMMWLSQTIINELSVVVSDIRVFFTMCYGVAFPIILLIFNNKIKTIALKSLYKKREDYGSYKANVHENT</sequence>
<keyword evidence="3 11" id="KW-1003">Cell membrane</keyword>
<evidence type="ECO:0000256" key="1">
    <source>
        <dbReference type="ARBA" id="ARBA00004651"/>
    </source>
</evidence>
<keyword evidence="9 11" id="KW-0675">Receptor</keyword>
<protein>
    <recommendedName>
        <fullName evidence="11">Vomeronasal type-1 receptor</fullName>
    </recommendedName>
</protein>
<feature type="transmembrane region" description="Helical" evidence="11">
    <location>
        <begin position="83"/>
        <end position="105"/>
    </location>
</feature>
<comment type="subcellular location">
    <subcellularLocation>
        <location evidence="1 11">Cell membrane</location>
        <topology evidence="1 11">Multi-pass membrane protein</topology>
    </subcellularLocation>
</comment>
<reference evidence="13" key="1">
    <citation type="journal article" date="2022" name="bioRxiv">
        <title>Sequencing and chromosome-scale assembly of the giantPleurodeles waltlgenome.</title>
        <authorList>
            <person name="Brown T."/>
            <person name="Elewa A."/>
            <person name="Iarovenko S."/>
            <person name="Subramanian E."/>
            <person name="Araus A.J."/>
            <person name="Petzold A."/>
            <person name="Susuki M."/>
            <person name="Suzuki K.-i.T."/>
            <person name="Hayashi T."/>
            <person name="Toyoda A."/>
            <person name="Oliveira C."/>
            <person name="Osipova E."/>
            <person name="Leigh N.D."/>
            <person name="Simon A."/>
            <person name="Yun M.H."/>
        </authorList>
    </citation>
    <scope>NUCLEOTIDE SEQUENCE</scope>
    <source>
        <strain evidence="13">20211129_DDA</strain>
        <tissue evidence="13">Liver</tissue>
    </source>
</reference>
<evidence type="ECO:0000259" key="12">
    <source>
        <dbReference type="PROSITE" id="PS50262"/>
    </source>
</evidence>
<dbReference type="EMBL" id="JANPWB010000010">
    <property type="protein sequence ID" value="KAJ1138299.1"/>
    <property type="molecule type" value="Genomic_DNA"/>
</dbReference>
<evidence type="ECO:0000256" key="8">
    <source>
        <dbReference type="ARBA" id="ARBA00023136"/>
    </source>
</evidence>
<keyword evidence="7 11" id="KW-0297">G-protein coupled receptor</keyword>
<organism evidence="13 14">
    <name type="scientific">Pleurodeles waltl</name>
    <name type="common">Iberian ribbed newt</name>
    <dbReference type="NCBI Taxonomy" id="8319"/>
    <lineage>
        <taxon>Eukaryota</taxon>
        <taxon>Metazoa</taxon>
        <taxon>Chordata</taxon>
        <taxon>Craniata</taxon>
        <taxon>Vertebrata</taxon>
        <taxon>Euteleostomi</taxon>
        <taxon>Amphibia</taxon>
        <taxon>Batrachia</taxon>
        <taxon>Caudata</taxon>
        <taxon>Salamandroidea</taxon>
        <taxon>Salamandridae</taxon>
        <taxon>Pleurodelinae</taxon>
        <taxon>Pleurodeles</taxon>
    </lineage>
</organism>
<evidence type="ECO:0000256" key="6">
    <source>
        <dbReference type="ARBA" id="ARBA00022989"/>
    </source>
</evidence>
<dbReference type="InterPro" id="IPR000276">
    <property type="entry name" value="GPCR_Rhodpsn"/>
</dbReference>
<keyword evidence="6 11" id="KW-1133">Transmembrane helix</keyword>
<dbReference type="Pfam" id="PF03402">
    <property type="entry name" value="V1R"/>
    <property type="match status" value="1"/>
</dbReference>
<keyword evidence="4 11" id="KW-0589">Pheromone response</keyword>
<keyword evidence="14" id="KW-1185">Reference proteome</keyword>
<comment type="similarity">
    <text evidence="2 11">Belongs to the G-protein coupled receptor 1 family.</text>
</comment>
<feature type="transmembrane region" description="Helical" evidence="11">
    <location>
        <begin position="231"/>
        <end position="249"/>
    </location>
</feature>
<evidence type="ECO:0000256" key="10">
    <source>
        <dbReference type="ARBA" id="ARBA00023224"/>
    </source>
</evidence>
<evidence type="ECO:0000256" key="11">
    <source>
        <dbReference type="RuleBase" id="RU364061"/>
    </source>
</evidence>
<dbReference type="GO" id="GO:0005886">
    <property type="term" value="C:plasma membrane"/>
    <property type="evidence" value="ECO:0007669"/>
    <property type="project" value="UniProtKB-SubCell"/>
</dbReference>
<feature type="transmembrane region" description="Helical" evidence="11">
    <location>
        <begin position="45"/>
        <end position="63"/>
    </location>
</feature>
<dbReference type="PANTHER" id="PTHR24062">
    <property type="entry name" value="VOMERONASAL TYPE-1 RECEPTOR"/>
    <property type="match status" value="1"/>
</dbReference>
<keyword evidence="5 11" id="KW-0812">Transmembrane</keyword>
<evidence type="ECO:0000256" key="5">
    <source>
        <dbReference type="ARBA" id="ARBA00022692"/>
    </source>
</evidence>
<evidence type="ECO:0000256" key="4">
    <source>
        <dbReference type="ARBA" id="ARBA00022507"/>
    </source>
</evidence>
<comment type="caution">
    <text evidence="13">The sequence shown here is derived from an EMBL/GenBank/DDBJ whole genome shotgun (WGS) entry which is preliminary data.</text>
</comment>
<name>A0AAV7QD92_PLEWA</name>
<dbReference type="AlphaFoldDB" id="A0AAV7QD92"/>
<evidence type="ECO:0000256" key="2">
    <source>
        <dbReference type="ARBA" id="ARBA00010663"/>
    </source>
</evidence>
<dbReference type="GO" id="GO:0016503">
    <property type="term" value="F:pheromone receptor activity"/>
    <property type="evidence" value="ECO:0007669"/>
    <property type="project" value="InterPro"/>
</dbReference>
<dbReference type="InterPro" id="IPR004072">
    <property type="entry name" value="Vmron_rcpt_1"/>
</dbReference>
<feature type="domain" description="G-protein coupled receptors family 1 profile" evidence="12">
    <location>
        <begin position="22"/>
        <end position="285"/>
    </location>
</feature>
<evidence type="ECO:0000256" key="7">
    <source>
        <dbReference type="ARBA" id="ARBA00023040"/>
    </source>
</evidence>
<dbReference type="PROSITE" id="PS50262">
    <property type="entry name" value="G_PROTEIN_RECEP_F1_2"/>
    <property type="match status" value="1"/>
</dbReference>
<evidence type="ECO:0000313" key="13">
    <source>
        <dbReference type="EMBL" id="KAJ1138299.1"/>
    </source>
</evidence>
<evidence type="ECO:0000256" key="9">
    <source>
        <dbReference type="ARBA" id="ARBA00023170"/>
    </source>
</evidence>
<feature type="transmembrane region" description="Helical" evidence="11">
    <location>
        <begin position="12"/>
        <end position="33"/>
    </location>
</feature>
<dbReference type="InterPro" id="IPR017452">
    <property type="entry name" value="GPCR_Rhodpsn_7TM"/>
</dbReference>
<proteinExistence type="inferred from homology"/>
<dbReference type="GO" id="GO:0019236">
    <property type="term" value="P:response to pheromone"/>
    <property type="evidence" value="ECO:0007669"/>
    <property type="project" value="UniProtKB-KW"/>
</dbReference>
<keyword evidence="10 11" id="KW-0807">Transducer</keyword>